<accession>A0AAD5VI60</accession>
<keyword evidence="4 7" id="KW-0697">Rotamase</keyword>
<dbReference type="Proteomes" id="UP001213000">
    <property type="component" value="Unassembled WGS sequence"/>
</dbReference>
<evidence type="ECO:0000313" key="9">
    <source>
        <dbReference type="EMBL" id="KAJ3560953.1"/>
    </source>
</evidence>
<gene>
    <name evidence="9" type="ORF">NP233_g10499</name>
</gene>
<reference evidence="9" key="1">
    <citation type="submission" date="2022-07" db="EMBL/GenBank/DDBJ databases">
        <title>Genome Sequence of Leucocoprinus birnbaumii.</title>
        <authorList>
            <person name="Buettner E."/>
        </authorList>
    </citation>
    <scope>NUCLEOTIDE SEQUENCE</scope>
    <source>
        <strain evidence="9">VT141</strain>
    </source>
</reference>
<dbReference type="InterPro" id="IPR046357">
    <property type="entry name" value="PPIase_dom_sf"/>
</dbReference>
<evidence type="ECO:0000256" key="1">
    <source>
        <dbReference type="ARBA" id="ARBA00000971"/>
    </source>
</evidence>
<feature type="domain" description="PpiC" evidence="8">
    <location>
        <begin position="411"/>
        <end position="504"/>
    </location>
</feature>
<protein>
    <recommendedName>
        <fullName evidence="3">peptidylprolyl isomerase</fullName>
        <ecNumber evidence="3">5.2.1.8</ecNumber>
    </recommendedName>
    <alternativeName>
        <fullName evidence="6">Parvulin-14</fullName>
    </alternativeName>
</protein>
<comment type="caution">
    <text evidence="9">The sequence shown here is derived from an EMBL/GenBank/DDBJ whole genome shotgun (WGS) entry which is preliminary data.</text>
</comment>
<dbReference type="GO" id="GO:0003755">
    <property type="term" value="F:peptidyl-prolyl cis-trans isomerase activity"/>
    <property type="evidence" value="ECO:0007669"/>
    <property type="project" value="UniProtKB-KW"/>
</dbReference>
<dbReference type="Pfam" id="PF13616">
    <property type="entry name" value="Rotamase_3"/>
    <property type="match status" value="1"/>
</dbReference>
<evidence type="ECO:0000256" key="7">
    <source>
        <dbReference type="PROSITE-ProRule" id="PRU00278"/>
    </source>
</evidence>
<sequence>MSTASDLFPEIILEILWLDDERGNLKDYSLVCREWRYLAQEVLFNKLTLRNLSSPSPRSLPYSAIGKHARHAHLRRYIRYLKIHIATDEGPVRVDPNFHLFLQHLTALRELAFREDGTYLFQKLYTPAMKKAISHVISLPTLRSMDLCIDHFPIELVTACKHVKQLAISFITRDESPINFSTPLPGKSLGPVLDRILVLGIPDSIKHFTTNVLQSPKYNVSLKQLTEARLAFNDGFPHGRNTIFSLLGNVRTLELTFSIFFDTDPTPVRSIDAEDIKALRNVRHLDIRFRSTPGIVSKEAVHLRYYRAFFTEWMLPCFRHYPSSSRLTRLSLELSWPNMSVWDVLSLTVGEYKTITPLLAKLDSVLSNERIFPDLGECLLTVPFVYEKSDLPKMFPQNAWRWTGKGGLKPATAINVRHILCEKQSKALEALEKIKEGQSFNKVAQEYSEDKAKAGGSLGWMSRGSMVGPFQEAAFQLTPSSVDKPVTSGLVKTNFGYHIIMVEGRR</sequence>
<evidence type="ECO:0000313" key="10">
    <source>
        <dbReference type="Proteomes" id="UP001213000"/>
    </source>
</evidence>
<evidence type="ECO:0000256" key="3">
    <source>
        <dbReference type="ARBA" id="ARBA00013194"/>
    </source>
</evidence>
<dbReference type="PANTHER" id="PTHR45995">
    <property type="match status" value="1"/>
</dbReference>
<dbReference type="InterPro" id="IPR000297">
    <property type="entry name" value="PPIase_PpiC"/>
</dbReference>
<evidence type="ECO:0000256" key="6">
    <source>
        <dbReference type="ARBA" id="ARBA00030737"/>
    </source>
</evidence>
<dbReference type="EC" id="5.2.1.8" evidence="3"/>
<dbReference type="GO" id="GO:0006364">
    <property type="term" value="P:rRNA processing"/>
    <property type="evidence" value="ECO:0007669"/>
    <property type="project" value="InterPro"/>
</dbReference>
<name>A0AAD5VI60_9AGAR</name>
<dbReference type="InterPro" id="IPR043323">
    <property type="entry name" value="PIN4"/>
</dbReference>
<comment type="similarity">
    <text evidence="2">Belongs to the PpiC/parvulin rotamase family. PIN4 subfamily.</text>
</comment>
<dbReference type="Gene3D" id="3.10.50.40">
    <property type="match status" value="1"/>
</dbReference>
<evidence type="ECO:0000256" key="4">
    <source>
        <dbReference type="ARBA" id="ARBA00023110"/>
    </source>
</evidence>
<organism evidence="9 10">
    <name type="scientific">Leucocoprinus birnbaumii</name>
    <dbReference type="NCBI Taxonomy" id="56174"/>
    <lineage>
        <taxon>Eukaryota</taxon>
        <taxon>Fungi</taxon>
        <taxon>Dikarya</taxon>
        <taxon>Basidiomycota</taxon>
        <taxon>Agaricomycotina</taxon>
        <taxon>Agaricomycetes</taxon>
        <taxon>Agaricomycetidae</taxon>
        <taxon>Agaricales</taxon>
        <taxon>Agaricineae</taxon>
        <taxon>Agaricaceae</taxon>
        <taxon>Leucocoprinus</taxon>
    </lineage>
</organism>
<evidence type="ECO:0000256" key="2">
    <source>
        <dbReference type="ARBA" id="ARBA00010242"/>
    </source>
</evidence>
<proteinExistence type="inferred from homology"/>
<dbReference type="SUPFAM" id="SSF54534">
    <property type="entry name" value="FKBP-like"/>
    <property type="match status" value="1"/>
</dbReference>
<keyword evidence="5 7" id="KW-0413">Isomerase</keyword>
<dbReference type="GO" id="GO:0003677">
    <property type="term" value="F:DNA binding"/>
    <property type="evidence" value="ECO:0007669"/>
    <property type="project" value="InterPro"/>
</dbReference>
<evidence type="ECO:0000256" key="5">
    <source>
        <dbReference type="ARBA" id="ARBA00023235"/>
    </source>
</evidence>
<comment type="catalytic activity">
    <reaction evidence="1">
        <text>[protein]-peptidylproline (omega=180) = [protein]-peptidylproline (omega=0)</text>
        <dbReference type="Rhea" id="RHEA:16237"/>
        <dbReference type="Rhea" id="RHEA-COMP:10747"/>
        <dbReference type="Rhea" id="RHEA-COMP:10748"/>
        <dbReference type="ChEBI" id="CHEBI:83833"/>
        <dbReference type="ChEBI" id="CHEBI:83834"/>
        <dbReference type="EC" id="5.2.1.8"/>
    </reaction>
</comment>
<keyword evidence="10" id="KW-1185">Reference proteome</keyword>
<dbReference type="EMBL" id="JANIEX010001079">
    <property type="protein sequence ID" value="KAJ3560953.1"/>
    <property type="molecule type" value="Genomic_DNA"/>
</dbReference>
<dbReference type="PROSITE" id="PS50198">
    <property type="entry name" value="PPIC_PPIASE_2"/>
    <property type="match status" value="1"/>
</dbReference>
<dbReference type="AlphaFoldDB" id="A0AAD5VI60"/>
<evidence type="ECO:0000259" key="8">
    <source>
        <dbReference type="PROSITE" id="PS50198"/>
    </source>
</evidence>